<organism evidence="2">
    <name type="scientific">uncultured Caudovirales phage</name>
    <dbReference type="NCBI Taxonomy" id="2100421"/>
    <lineage>
        <taxon>Viruses</taxon>
        <taxon>Duplodnaviria</taxon>
        <taxon>Heunggongvirae</taxon>
        <taxon>Uroviricota</taxon>
        <taxon>Caudoviricetes</taxon>
        <taxon>Peduoviridae</taxon>
        <taxon>Maltschvirus</taxon>
        <taxon>Maltschvirus maltsch</taxon>
    </lineage>
</organism>
<accession>A0A6J5SYE8</accession>
<dbReference type="EMBL" id="LR797480">
    <property type="protein sequence ID" value="CAB4219681.1"/>
    <property type="molecule type" value="Genomic_DNA"/>
</dbReference>
<evidence type="ECO:0000313" key="1">
    <source>
        <dbReference type="EMBL" id="CAB4214924.1"/>
    </source>
</evidence>
<evidence type="ECO:0000313" key="2">
    <source>
        <dbReference type="EMBL" id="CAB4219681.1"/>
    </source>
</evidence>
<reference evidence="2" key="1">
    <citation type="submission" date="2020-05" db="EMBL/GenBank/DDBJ databases">
        <authorList>
            <person name="Chiriac C."/>
            <person name="Salcher M."/>
            <person name="Ghai R."/>
            <person name="Kavagutti S V."/>
        </authorList>
    </citation>
    <scope>NUCLEOTIDE SEQUENCE</scope>
</reference>
<proteinExistence type="predicted"/>
<name>A0A6J5SYE8_9CAUD</name>
<protein>
    <submittedName>
        <fullName evidence="2">Uncharacterized protein</fullName>
    </submittedName>
</protein>
<gene>
    <name evidence="1" type="ORF">UFOVP1467_15</name>
    <name evidence="2" type="ORF">UFOVP1616_62</name>
</gene>
<dbReference type="EMBL" id="LR797420">
    <property type="protein sequence ID" value="CAB4214924.1"/>
    <property type="molecule type" value="Genomic_DNA"/>
</dbReference>
<sequence>MRLTAAEAVYISNRLTRYGKRDVTALPIDYGYRYVTQWDGEEPLGGLQVQEFMGNIHIGHMGHSDNDSIKINGEFATRENVIAVLLALFD</sequence>